<dbReference type="RefSeq" id="WP_093099520.1">
    <property type="nucleotide sequence ID" value="NZ_DAMDLF010000001.1"/>
</dbReference>
<dbReference type="Proteomes" id="UP000215355">
    <property type="component" value="Chromosome 1"/>
</dbReference>
<dbReference type="AlphaFoldDB" id="A0AAJ4XEJ7"/>
<dbReference type="InterPro" id="IPR011006">
    <property type="entry name" value="CheY-like_superfamily"/>
</dbReference>
<dbReference type="Pfam" id="PF00072">
    <property type="entry name" value="Response_reg"/>
    <property type="match status" value="1"/>
</dbReference>
<accession>A0AAJ4XEJ7</accession>
<dbReference type="SMART" id="SM00448">
    <property type="entry name" value="REC"/>
    <property type="match status" value="1"/>
</dbReference>
<keyword evidence="1 3" id="KW-0597">Phosphoprotein</keyword>
<evidence type="ECO:0000313" key="5">
    <source>
        <dbReference type="EMBL" id="SNV63048.1"/>
    </source>
</evidence>
<proteinExistence type="predicted"/>
<dbReference type="KEGG" id="smiz:4412673_03845"/>
<dbReference type="PANTHER" id="PTHR45339">
    <property type="entry name" value="HYBRID SIGNAL TRANSDUCTION HISTIDINE KINASE J"/>
    <property type="match status" value="1"/>
</dbReference>
<evidence type="ECO:0000256" key="1">
    <source>
        <dbReference type="ARBA" id="ARBA00022553"/>
    </source>
</evidence>
<dbReference type="PANTHER" id="PTHR45339:SF1">
    <property type="entry name" value="HYBRID SIGNAL TRANSDUCTION HISTIDINE KINASE J"/>
    <property type="match status" value="1"/>
</dbReference>
<feature type="domain" description="Response regulatory" evidence="4">
    <location>
        <begin position="2"/>
        <end position="119"/>
    </location>
</feature>
<reference evidence="5 6" key="1">
    <citation type="submission" date="2017-06" db="EMBL/GenBank/DDBJ databases">
        <authorList>
            <consortium name="Pathogen Informatics"/>
        </authorList>
    </citation>
    <scope>NUCLEOTIDE SEQUENCE [LARGE SCALE GENOMIC DNA]</scope>
    <source>
        <strain evidence="5 6">NCTC12149</strain>
    </source>
</reference>
<dbReference type="PROSITE" id="PS50110">
    <property type="entry name" value="RESPONSE_REGULATORY"/>
    <property type="match status" value="1"/>
</dbReference>
<evidence type="ECO:0000313" key="6">
    <source>
        <dbReference type="Proteomes" id="UP000215355"/>
    </source>
</evidence>
<dbReference type="CDD" id="cd17546">
    <property type="entry name" value="REC_hyHK_CKI1_RcsC-like"/>
    <property type="match status" value="1"/>
</dbReference>
<organism evidence="5 6">
    <name type="scientific">Sphingobacterium mizutaii</name>
    <dbReference type="NCBI Taxonomy" id="1010"/>
    <lineage>
        <taxon>Bacteria</taxon>
        <taxon>Pseudomonadati</taxon>
        <taxon>Bacteroidota</taxon>
        <taxon>Sphingobacteriia</taxon>
        <taxon>Sphingobacteriales</taxon>
        <taxon>Sphingobacteriaceae</taxon>
        <taxon>Sphingobacterium</taxon>
    </lineage>
</organism>
<protein>
    <submittedName>
        <fullName evidence="5">Polar-differentiation response regulator divK</fullName>
    </submittedName>
</protein>
<dbReference type="Gene3D" id="3.40.50.2300">
    <property type="match status" value="1"/>
</dbReference>
<name>A0AAJ4XEJ7_9SPHI</name>
<dbReference type="GO" id="GO:0000160">
    <property type="term" value="P:phosphorelay signal transduction system"/>
    <property type="evidence" value="ECO:0007669"/>
    <property type="project" value="UniProtKB-KW"/>
</dbReference>
<gene>
    <name evidence="5" type="primary">divK_2</name>
    <name evidence="5" type="ORF">SAMEA4412673_03845</name>
</gene>
<sequence length="121" mass="13044">MSILIIDDDRRNIFALKTALRSRGYDSHGVLSAQEGLDLIEVGMGISVVLLDMMMPEFDGFQFLQHIRDSSGKDYPPVIAVTAKAMSGDRERCLGAGADGYVSKPVDIDVLLAEIQGLTGG</sequence>
<dbReference type="EMBL" id="LT906468">
    <property type="protein sequence ID" value="SNV63048.1"/>
    <property type="molecule type" value="Genomic_DNA"/>
</dbReference>
<feature type="modified residue" description="4-aspartylphosphate" evidence="3">
    <location>
        <position position="52"/>
    </location>
</feature>
<evidence type="ECO:0000256" key="2">
    <source>
        <dbReference type="ARBA" id="ARBA00023012"/>
    </source>
</evidence>
<dbReference type="InterPro" id="IPR001789">
    <property type="entry name" value="Sig_transdc_resp-reg_receiver"/>
</dbReference>
<dbReference type="SUPFAM" id="SSF52172">
    <property type="entry name" value="CheY-like"/>
    <property type="match status" value="1"/>
</dbReference>
<evidence type="ECO:0000256" key="3">
    <source>
        <dbReference type="PROSITE-ProRule" id="PRU00169"/>
    </source>
</evidence>
<evidence type="ECO:0000259" key="4">
    <source>
        <dbReference type="PROSITE" id="PS50110"/>
    </source>
</evidence>
<keyword evidence="2" id="KW-0902">Two-component regulatory system</keyword>